<feature type="compositionally biased region" description="Basic and acidic residues" evidence="1">
    <location>
        <begin position="7"/>
        <end position="17"/>
    </location>
</feature>
<organism evidence="3 4">
    <name type="scientific">Desulfovibrio desulfuricans</name>
    <dbReference type="NCBI Taxonomy" id="876"/>
    <lineage>
        <taxon>Bacteria</taxon>
        <taxon>Pseudomonadati</taxon>
        <taxon>Thermodesulfobacteriota</taxon>
        <taxon>Desulfovibrionia</taxon>
        <taxon>Desulfovibrionales</taxon>
        <taxon>Desulfovibrionaceae</taxon>
        <taxon>Desulfovibrio</taxon>
    </lineage>
</organism>
<evidence type="ECO:0000313" key="3">
    <source>
        <dbReference type="EMBL" id="QCC86018.1"/>
    </source>
</evidence>
<dbReference type="OrthoDB" id="5460452at2"/>
<sequence length="195" mass="21120">MIVPPDSPRHDHPDNYGHDTPALPEGTNAPKGEPRVVDVEVLQGHEDSGRQGRAHGNGWNGNAGFDSPGKPFGGGAGHTGKGRQRFQGRFFYHETFGSSGNLGGINFGRVWTGAQDQTGCLPPCVTFALFMVCLAQFGLLAGIGFVFFHTIGSVMGVLRDVRQFSIGRQPNPWIWRLGNWGFSFLLTAWLAGAFH</sequence>
<keyword evidence="2" id="KW-1133">Transmembrane helix</keyword>
<feature type="transmembrane region" description="Helical" evidence="2">
    <location>
        <begin position="127"/>
        <end position="152"/>
    </location>
</feature>
<feature type="transmembrane region" description="Helical" evidence="2">
    <location>
        <begin position="173"/>
        <end position="194"/>
    </location>
</feature>
<feature type="region of interest" description="Disordered" evidence="1">
    <location>
        <begin position="47"/>
        <end position="79"/>
    </location>
</feature>
<dbReference type="AlphaFoldDB" id="A0A4P7UM25"/>
<dbReference type="EMBL" id="CP036295">
    <property type="protein sequence ID" value="QCC86018.1"/>
    <property type="molecule type" value="Genomic_DNA"/>
</dbReference>
<feature type="region of interest" description="Disordered" evidence="1">
    <location>
        <begin position="1"/>
        <end position="34"/>
    </location>
</feature>
<accession>A0A4P7UM25</accession>
<gene>
    <name evidence="3" type="ORF">DDIC_09040</name>
</gene>
<keyword evidence="2" id="KW-0812">Transmembrane</keyword>
<reference evidence="3 4" key="1">
    <citation type="submission" date="2019-02" db="EMBL/GenBank/DDBJ databases">
        <title>Complete Genome Sequence of Desulfovibrio desulfuricans IC1, a Sulfonate Utilizing Anaerobe.</title>
        <authorList>
            <person name="Day L.A."/>
            <person name="De Leon K.B."/>
            <person name="Wall J.D."/>
        </authorList>
    </citation>
    <scope>NUCLEOTIDE SEQUENCE [LARGE SCALE GENOMIC DNA]</scope>
    <source>
        <strain evidence="3 4">IC1</strain>
    </source>
</reference>
<evidence type="ECO:0000256" key="2">
    <source>
        <dbReference type="SAM" id="Phobius"/>
    </source>
</evidence>
<evidence type="ECO:0000313" key="4">
    <source>
        <dbReference type="Proteomes" id="UP000297065"/>
    </source>
</evidence>
<dbReference type="Proteomes" id="UP000297065">
    <property type="component" value="Chromosome"/>
</dbReference>
<keyword evidence="2" id="KW-0472">Membrane</keyword>
<proteinExistence type="predicted"/>
<evidence type="ECO:0000256" key="1">
    <source>
        <dbReference type="SAM" id="MobiDB-lite"/>
    </source>
</evidence>
<dbReference type="RefSeq" id="WP_136400136.1">
    <property type="nucleotide sequence ID" value="NZ_CP036295.1"/>
</dbReference>
<protein>
    <submittedName>
        <fullName evidence="3">Uncharacterized protein</fullName>
    </submittedName>
</protein>
<name>A0A4P7UM25_DESDE</name>